<protein>
    <submittedName>
        <fullName evidence="1">Uncharacterized protein</fullName>
    </submittedName>
</protein>
<dbReference type="GeneID" id="54575835"/>
<evidence type="ECO:0000313" key="1">
    <source>
        <dbReference type="EMBL" id="KAF2257073.1"/>
    </source>
</evidence>
<accession>A0A6A6J6F4</accession>
<dbReference type="RefSeq" id="XP_033692077.1">
    <property type="nucleotide sequence ID" value="XM_033822505.1"/>
</dbReference>
<proteinExistence type="predicted"/>
<organism evidence="1 2">
    <name type="scientific">Trematosphaeria pertusa</name>
    <dbReference type="NCBI Taxonomy" id="390896"/>
    <lineage>
        <taxon>Eukaryota</taxon>
        <taxon>Fungi</taxon>
        <taxon>Dikarya</taxon>
        <taxon>Ascomycota</taxon>
        <taxon>Pezizomycotina</taxon>
        <taxon>Dothideomycetes</taxon>
        <taxon>Pleosporomycetidae</taxon>
        <taxon>Pleosporales</taxon>
        <taxon>Massarineae</taxon>
        <taxon>Trematosphaeriaceae</taxon>
        <taxon>Trematosphaeria</taxon>
    </lineage>
</organism>
<evidence type="ECO:0000313" key="2">
    <source>
        <dbReference type="Proteomes" id="UP000800094"/>
    </source>
</evidence>
<name>A0A6A6J6F4_9PLEO</name>
<dbReference type="AlphaFoldDB" id="A0A6A6J6F4"/>
<keyword evidence="2" id="KW-1185">Reference proteome</keyword>
<reference evidence="1" key="1">
    <citation type="journal article" date="2020" name="Stud. Mycol.">
        <title>101 Dothideomycetes genomes: a test case for predicting lifestyles and emergence of pathogens.</title>
        <authorList>
            <person name="Haridas S."/>
            <person name="Albert R."/>
            <person name="Binder M."/>
            <person name="Bloem J."/>
            <person name="Labutti K."/>
            <person name="Salamov A."/>
            <person name="Andreopoulos B."/>
            <person name="Baker S."/>
            <person name="Barry K."/>
            <person name="Bills G."/>
            <person name="Bluhm B."/>
            <person name="Cannon C."/>
            <person name="Castanera R."/>
            <person name="Culley D."/>
            <person name="Daum C."/>
            <person name="Ezra D."/>
            <person name="Gonzalez J."/>
            <person name="Henrissat B."/>
            <person name="Kuo A."/>
            <person name="Liang C."/>
            <person name="Lipzen A."/>
            <person name="Lutzoni F."/>
            <person name="Magnuson J."/>
            <person name="Mondo S."/>
            <person name="Nolan M."/>
            <person name="Ohm R."/>
            <person name="Pangilinan J."/>
            <person name="Park H.-J."/>
            <person name="Ramirez L."/>
            <person name="Alfaro M."/>
            <person name="Sun H."/>
            <person name="Tritt A."/>
            <person name="Yoshinaga Y."/>
            <person name="Zwiers L.-H."/>
            <person name="Turgeon B."/>
            <person name="Goodwin S."/>
            <person name="Spatafora J."/>
            <person name="Crous P."/>
            <person name="Grigoriev I."/>
        </authorList>
    </citation>
    <scope>NUCLEOTIDE SEQUENCE</scope>
    <source>
        <strain evidence="1">CBS 122368</strain>
    </source>
</reference>
<dbReference type="EMBL" id="ML987189">
    <property type="protein sequence ID" value="KAF2257073.1"/>
    <property type="molecule type" value="Genomic_DNA"/>
</dbReference>
<dbReference type="Proteomes" id="UP000800094">
    <property type="component" value="Unassembled WGS sequence"/>
</dbReference>
<gene>
    <name evidence="1" type="ORF">BU26DRAFT_35742</name>
</gene>
<sequence>MNCTPVRAHYWLLTAAGGGTRAGDAGFLYVDGVRGSRRKQHGAEADDCEGACAGAVRVVVSADGLARHGQIFSRESVGRGWRISSREATQAGFAAMFSTRRRRTQQAPVDGNPDSGRPRIAAYIRRYVSDGEDMAL</sequence>